<dbReference type="Proteomes" id="UP000008952">
    <property type="component" value="Unassembled WGS sequence"/>
</dbReference>
<dbReference type="GO" id="GO:0000270">
    <property type="term" value="P:peptidoglycan metabolic process"/>
    <property type="evidence" value="ECO:0007669"/>
    <property type="project" value="InterPro"/>
</dbReference>
<keyword evidence="3 4" id="KW-0732">Signal</keyword>
<comment type="similarity">
    <text evidence="1">Belongs to the transglycosylase Slt family.</text>
</comment>
<proteinExistence type="inferred from homology"/>
<dbReference type="HOGENOM" id="CLU_015184_1_0_5"/>
<dbReference type="GO" id="GO:0004553">
    <property type="term" value="F:hydrolase activity, hydrolyzing O-glycosyl compounds"/>
    <property type="evidence" value="ECO:0007669"/>
    <property type="project" value="InterPro"/>
</dbReference>
<dbReference type="Gene3D" id="1.25.20.10">
    <property type="entry name" value="Bacterial muramidases"/>
    <property type="match status" value="1"/>
</dbReference>
<feature type="domain" description="Transglycosylase SLT" evidence="5">
    <location>
        <begin position="541"/>
        <end position="650"/>
    </location>
</feature>
<feature type="signal peptide" evidence="4">
    <location>
        <begin position="1"/>
        <end position="29"/>
    </location>
</feature>
<evidence type="ECO:0000256" key="2">
    <source>
        <dbReference type="ARBA" id="ARBA00009387"/>
    </source>
</evidence>
<comment type="similarity">
    <text evidence="2">Belongs to the virb1 family.</text>
</comment>
<dbReference type="GO" id="GO:0042597">
    <property type="term" value="C:periplasmic space"/>
    <property type="evidence" value="ECO:0007669"/>
    <property type="project" value="InterPro"/>
</dbReference>
<protein>
    <recommendedName>
        <fullName evidence="5">Transglycosylase SLT domain-containing protein</fullName>
    </recommendedName>
</protein>
<keyword evidence="7" id="KW-1185">Reference proteome</keyword>
<dbReference type="InterPro" id="IPR008258">
    <property type="entry name" value="Transglycosylase_SLT_dom_1"/>
</dbReference>
<dbReference type="eggNOG" id="COG0741">
    <property type="taxonomic scope" value="Bacteria"/>
</dbReference>
<dbReference type="SUPFAM" id="SSF53955">
    <property type="entry name" value="Lysozyme-like"/>
    <property type="match status" value="1"/>
</dbReference>
<feature type="chain" id="PRO_5003744432" description="Transglycosylase SLT domain-containing protein" evidence="4">
    <location>
        <begin position="30"/>
        <end position="701"/>
    </location>
</feature>
<dbReference type="InterPro" id="IPR008939">
    <property type="entry name" value="Lytic_TGlycosylase_superhlx_U"/>
</dbReference>
<dbReference type="RefSeq" id="WP_008039080.1">
    <property type="nucleotide sequence ID" value="NZ_JH725147.1"/>
</dbReference>
<sequence length="701" mass="77487">MKRNFQSRLISTSTFCVIMSCAGMPMSFALQSSSLPQTGPVPLASPFASTPKGTGPFDSHSFIKKTPSSASSGKNQQTLKAALDALYSKDILKTLSLRNTLAQDSLDRDILDWSIAMSGIKGISSCDIQKITYKLSDWPGQNTMQRNFEEALADEVHLPPITIAAFKNRTPLTAKGMVVLGRALMIEGEIEKAHQLIAPWWQNAKLNTSEEQLILSTFGDILTTNDHLSRMRSMLYAYRINSAERVAKLAKAHSLYAGFAAVARNESNAKQKLTAVDKKWHNDPVFLFAKIQYLRRSGHYDAAADIMFKAPKDAKALTDPDVWWIERRVLSREMLDINKPKLAYQLAAAHAAESPTMAADAEFHAGWYALRFMNDPQTAMTHFNRILQLSSRPLSLSRGYYWIGRSAQAQGNSQAAKDAFQRAAHFGTTYYGQLAASKLGGVKLDIPYPKASVTDRENFAARQSVMAIKRLETIGYADRARLLYNELAHELKTPGEMALLAVMAEKNGDHYTSLRIGKNAVLRGMDVGSLSHPLGAIPEQANISASGKALAYSIARQESEFNPKAVSVAGAQGILQLLPATAKSVAAKHSIAWSPQKLISDAGYNATLGAHFLGEQLARFNGSYILTFIGYNAGPRRANEWIARYGDPRGQNIDDVVDWVERIPYTETRNYVMRVMENYQVYKSRLSGQSDIKTDLVSGRR</sequence>
<name>J1K0Q4_9HYPH</name>
<evidence type="ECO:0000256" key="4">
    <source>
        <dbReference type="SAM" id="SignalP"/>
    </source>
</evidence>
<dbReference type="SUPFAM" id="SSF48435">
    <property type="entry name" value="Bacterial muramidases"/>
    <property type="match status" value="1"/>
</dbReference>
<dbReference type="Pfam" id="PF01464">
    <property type="entry name" value="SLT"/>
    <property type="match status" value="1"/>
</dbReference>
<dbReference type="PATRIC" id="fig|1094558.3.peg.1114"/>
<dbReference type="PANTHER" id="PTHR37423:SF2">
    <property type="entry name" value="MEMBRANE-BOUND LYTIC MUREIN TRANSGLYCOSYLASE C"/>
    <property type="match status" value="1"/>
</dbReference>
<evidence type="ECO:0000256" key="1">
    <source>
        <dbReference type="ARBA" id="ARBA00007734"/>
    </source>
</evidence>
<dbReference type="PROSITE" id="PS51257">
    <property type="entry name" value="PROKAR_LIPOPROTEIN"/>
    <property type="match status" value="1"/>
</dbReference>
<dbReference type="AlphaFoldDB" id="J1K0Q4"/>
<dbReference type="Gene3D" id="1.10.530.10">
    <property type="match status" value="1"/>
</dbReference>
<organism evidence="6 7">
    <name type="scientific">Bartonella tamiae Th239</name>
    <dbReference type="NCBI Taxonomy" id="1094558"/>
    <lineage>
        <taxon>Bacteria</taxon>
        <taxon>Pseudomonadati</taxon>
        <taxon>Pseudomonadota</taxon>
        <taxon>Alphaproteobacteria</taxon>
        <taxon>Hyphomicrobiales</taxon>
        <taxon>Bartonellaceae</taxon>
        <taxon>Bartonella</taxon>
    </lineage>
</organism>
<reference evidence="6 7" key="1">
    <citation type="submission" date="2012-03" db="EMBL/GenBank/DDBJ databases">
        <title>The Genome Sequence of Bartonella tamiae Th239.</title>
        <authorList>
            <consortium name="The Broad Institute Genome Sequencing Platform"/>
            <consortium name="The Broad Institute Genome Sequencing Center for Infectious Disease"/>
            <person name="Feldgarden M."/>
            <person name="Kirby J."/>
            <person name="Kosoy M."/>
            <person name="Birtles R."/>
            <person name="Probert W.S."/>
            <person name="Chiaraviglio L."/>
            <person name="Young S.K."/>
            <person name="Zeng Q."/>
            <person name="Gargeya S."/>
            <person name="Fitzgerald M."/>
            <person name="Haas B."/>
            <person name="Abouelleil A."/>
            <person name="Alvarado L."/>
            <person name="Arachchi H.M."/>
            <person name="Berlin A."/>
            <person name="Chapman S.B."/>
            <person name="Gearin G."/>
            <person name="Goldberg J."/>
            <person name="Griggs A."/>
            <person name="Gujja S."/>
            <person name="Hansen M."/>
            <person name="Heiman D."/>
            <person name="Howarth C."/>
            <person name="Larimer J."/>
            <person name="Lui A."/>
            <person name="MacDonald P.J.P."/>
            <person name="McCowen C."/>
            <person name="Montmayeur A."/>
            <person name="Murphy C."/>
            <person name="Neiman D."/>
            <person name="Pearson M."/>
            <person name="Priest M."/>
            <person name="Roberts A."/>
            <person name="Saif S."/>
            <person name="Shea T."/>
            <person name="Sisk P."/>
            <person name="Stolte C."/>
            <person name="Sykes S."/>
            <person name="Wortman J."/>
            <person name="Nusbaum C."/>
            <person name="Birren B."/>
        </authorList>
    </citation>
    <scope>NUCLEOTIDE SEQUENCE [LARGE SCALE GENOMIC DNA]</scope>
    <source>
        <strain evidence="6 7">Th239</strain>
    </source>
</reference>
<dbReference type="PANTHER" id="PTHR37423">
    <property type="entry name" value="SOLUBLE LYTIC MUREIN TRANSGLYCOSYLASE-RELATED"/>
    <property type="match status" value="1"/>
</dbReference>
<dbReference type="CDD" id="cd13401">
    <property type="entry name" value="Slt70-like"/>
    <property type="match status" value="1"/>
</dbReference>
<evidence type="ECO:0000256" key="3">
    <source>
        <dbReference type="ARBA" id="ARBA00022729"/>
    </source>
</evidence>
<dbReference type="GO" id="GO:0016020">
    <property type="term" value="C:membrane"/>
    <property type="evidence" value="ECO:0007669"/>
    <property type="project" value="InterPro"/>
</dbReference>
<dbReference type="OrthoDB" id="9815002at2"/>
<accession>J1K0Q4</accession>
<evidence type="ECO:0000259" key="5">
    <source>
        <dbReference type="Pfam" id="PF01464"/>
    </source>
</evidence>
<dbReference type="EMBL" id="AIMB01000007">
    <property type="protein sequence ID" value="EJF90620.1"/>
    <property type="molecule type" value="Genomic_DNA"/>
</dbReference>
<dbReference type="PROSITE" id="PS00922">
    <property type="entry name" value="TRANSGLYCOSYLASE"/>
    <property type="match status" value="1"/>
</dbReference>
<dbReference type="STRING" id="1094558.ME5_01021"/>
<gene>
    <name evidence="6" type="ORF">ME5_01021</name>
</gene>
<dbReference type="InterPro" id="IPR000189">
    <property type="entry name" value="Transglyc_AS"/>
</dbReference>
<evidence type="ECO:0000313" key="7">
    <source>
        <dbReference type="Proteomes" id="UP000008952"/>
    </source>
</evidence>
<dbReference type="InterPro" id="IPR023346">
    <property type="entry name" value="Lysozyme-like_dom_sf"/>
</dbReference>
<comment type="caution">
    <text evidence="6">The sequence shown here is derived from an EMBL/GenBank/DDBJ whole genome shotgun (WGS) entry which is preliminary data.</text>
</comment>
<dbReference type="GO" id="GO:0008933">
    <property type="term" value="F:peptidoglycan lytic transglycosylase activity"/>
    <property type="evidence" value="ECO:0007669"/>
    <property type="project" value="InterPro"/>
</dbReference>
<evidence type="ECO:0000313" key="6">
    <source>
        <dbReference type="EMBL" id="EJF90620.1"/>
    </source>
</evidence>